<dbReference type="AlphaFoldDB" id="A0A9W6GYA0"/>
<organism evidence="2 3">
    <name type="scientific">Methylocystis echinoides</name>
    <dbReference type="NCBI Taxonomy" id="29468"/>
    <lineage>
        <taxon>Bacteria</taxon>
        <taxon>Pseudomonadati</taxon>
        <taxon>Pseudomonadota</taxon>
        <taxon>Alphaproteobacteria</taxon>
        <taxon>Hyphomicrobiales</taxon>
        <taxon>Methylocystaceae</taxon>
        <taxon>Methylocystis</taxon>
    </lineage>
</organism>
<comment type="caution">
    <text evidence="2">The sequence shown here is derived from an EMBL/GenBank/DDBJ whole genome shotgun (WGS) entry which is preliminary data.</text>
</comment>
<keyword evidence="3" id="KW-1185">Reference proteome</keyword>
<evidence type="ECO:0000313" key="3">
    <source>
        <dbReference type="Proteomes" id="UP001144323"/>
    </source>
</evidence>
<name>A0A9W6GYA0_9HYPH</name>
<proteinExistence type="predicted"/>
<dbReference type="EMBL" id="BSEC01000002">
    <property type="protein sequence ID" value="GLI95189.1"/>
    <property type="molecule type" value="Genomic_DNA"/>
</dbReference>
<gene>
    <name evidence="2" type="ORF">LMG27198_41810</name>
</gene>
<dbReference type="Proteomes" id="UP001144323">
    <property type="component" value="Unassembled WGS sequence"/>
</dbReference>
<accession>A0A9W6GYA0</accession>
<protein>
    <submittedName>
        <fullName evidence="2">Uncharacterized protein</fullName>
    </submittedName>
</protein>
<evidence type="ECO:0000256" key="1">
    <source>
        <dbReference type="SAM" id="MobiDB-lite"/>
    </source>
</evidence>
<evidence type="ECO:0000313" key="2">
    <source>
        <dbReference type="EMBL" id="GLI95189.1"/>
    </source>
</evidence>
<sequence length="92" mass="11027">MRVFSILVKRQFETWPEAHEREARWFEAEKAVAALKEQRLRELAAVFVHKKLGKRSRRKKDFNQSRNPEAIERLPSLNGVPSMNRKRRRDRG</sequence>
<feature type="region of interest" description="Disordered" evidence="1">
    <location>
        <begin position="52"/>
        <end position="92"/>
    </location>
</feature>
<reference evidence="2" key="1">
    <citation type="journal article" date="2023" name="Int. J. Syst. Evol. Microbiol.">
        <title>Methylocystis iwaonis sp. nov., a type II methane-oxidizing bacterium from surface soil of a rice paddy field in Japan, and emended description of the genus Methylocystis (ex Whittenbury et al. 1970) Bowman et al. 1993.</title>
        <authorList>
            <person name="Kaise H."/>
            <person name="Sawadogo J.B."/>
            <person name="Alam M.S."/>
            <person name="Ueno C."/>
            <person name="Dianou D."/>
            <person name="Shinjo R."/>
            <person name="Asakawa S."/>
        </authorList>
    </citation>
    <scope>NUCLEOTIDE SEQUENCE</scope>
    <source>
        <strain evidence="2">LMG27198</strain>
    </source>
</reference>